<evidence type="ECO:0000256" key="1">
    <source>
        <dbReference type="SAM" id="MobiDB-lite"/>
    </source>
</evidence>
<dbReference type="InterPro" id="IPR036465">
    <property type="entry name" value="vWFA_dom_sf"/>
</dbReference>
<dbReference type="Proteomes" id="UP001174909">
    <property type="component" value="Unassembled WGS sequence"/>
</dbReference>
<organism evidence="3 4">
    <name type="scientific">Geodia barretti</name>
    <name type="common">Barrett's horny sponge</name>
    <dbReference type="NCBI Taxonomy" id="519541"/>
    <lineage>
        <taxon>Eukaryota</taxon>
        <taxon>Metazoa</taxon>
        <taxon>Porifera</taxon>
        <taxon>Demospongiae</taxon>
        <taxon>Heteroscleromorpha</taxon>
        <taxon>Tetractinellida</taxon>
        <taxon>Astrophorina</taxon>
        <taxon>Geodiidae</taxon>
        <taxon>Geodia</taxon>
    </lineage>
</organism>
<dbReference type="SUPFAM" id="SSF53300">
    <property type="entry name" value="vWA-like"/>
    <property type="match status" value="1"/>
</dbReference>
<gene>
    <name evidence="3" type="ORF">GBAR_LOCUS15528</name>
</gene>
<feature type="domain" description="VWFA" evidence="2">
    <location>
        <begin position="231"/>
        <end position="419"/>
    </location>
</feature>
<feature type="region of interest" description="Disordered" evidence="1">
    <location>
        <begin position="118"/>
        <end position="143"/>
    </location>
</feature>
<keyword evidence="4" id="KW-1185">Reference proteome</keyword>
<accession>A0AA35SBM8</accession>
<evidence type="ECO:0000313" key="3">
    <source>
        <dbReference type="EMBL" id="CAI8027125.1"/>
    </source>
</evidence>
<dbReference type="EMBL" id="CASHTH010002259">
    <property type="protein sequence ID" value="CAI8027125.1"/>
    <property type="molecule type" value="Genomic_DNA"/>
</dbReference>
<dbReference type="AlphaFoldDB" id="A0AA35SBM8"/>
<evidence type="ECO:0000259" key="2">
    <source>
        <dbReference type="PROSITE" id="PS50234"/>
    </source>
</evidence>
<dbReference type="Gene3D" id="3.40.50.410">
    <property type="entry name" value="von Willebrand factor, type A domain"/>
    <property type="match status" value="1"/>
</dbReference>
<dbReference type="InterPro" id="IPR050525">
    <property type="entry name" value="ECM_Assembly_Org"/>
</dbReference>
<sequence>ESASACVDRQVQRRPPARCTSVFVVALVATQLLPCTCQQRVPPRFAPGCQYVPWSEWKTIGTKAVPPSQCPSGSVVTEQREKIVLDGSCKPAMQNRTRCEPEIVDRIILALGLGSSGQGITRKRRRQPSLSHPGPITAVGDGPNFSPIQPLPEVFRSCGGTAQRVCQHVTVPHSKRFLDRLEILQPFVDDRHPRATVDPEPLPSKPTPFNITEHGPRYRRQSQCSPTSSQYVLFVLDTSSNSGRENFNRLTAVLGDLVLFFCSPIKVAVMTFDQEYFVEFCFDCFDSTCSGRQMTGDAITNIDYGYGRSGIRWRHTAGAARCVCDFMLTPSCGVPVGAECIDVVFITVGRSNDPNINVCNTIGCLHDRYGVTTHAIGVANAFDPELECISNADPNTFNIFNFNSFDEFEQTFEDIMNRLLHGGVSPSGDPYVCIGTRGLGTDGCH</sequence>
<dbReference type="Pfam" id="PF00092">
    <property type="entry name" value="VWA"/>
    <property type="match status" value="1"/>
</dbReference>
<protein>
    <recommendedName>
        <fullName evidence="2">VWFA domain-containing protein</fullName>
    </recommendedName>
</protein>
<dbReference type="PANTHER" id="PTHR24020">
    <property type="entry name" value="COLLAGEN ALPHA"/>
    <property type="match status" value="1"/>
</dbReference>
<dbReference type="SMART" id="SM00327">
    <property type="entry name" value="VWA"/>
    <property type="match status" value="1"/>
</dbReference>
<comment type="caution">
    <text evidence="3">The sequence shown here is derived from an EMBL/GenBank/DDBJ whole genome shotgun (WGS) entry which is preliminary data.</text>
</comment>
<feature type="non-terminal residue" evidence="3">
    <location>
        <position position="1"/>
    </location>
</feature>
<evidence type="ECO:0000313" key="4">
    <source>
        <dbReference type="Proteomes" id="UP001174909"/>
    </source>
</evidence>
<reference evidence="3" key="1">
    <citation type="submission" date="2023-03" db="EMBL/GenBank/DDBJ databases">
        <authorList>
            <person name="Steffen K."/>
            <person name="Cardenas P."/>
        </authorList>
    </citation>
    <scope>NUCLEOTIDE SEQUENCE</scope>
</reference>
<dbReference type="PROSITE" id="PS50234">
    <property type="entry name" value="VWFA"/>
    <property type="match status" value="1"/>
</dbReference>
<proteinExistence type="predicted"/>
<feature type="region of interest" description="Disordered" evidence="1">
    <location>
        <begin position="192"/>
        <end position="219"/>
    </location>
</feature>
<name>A0AA35SBM8_GEOBA</name>
<dbReference type="InterPro" id="IPR002035">
    <property type="entry name" value="VWF_A"/>
</dbReference>